<evidence type="ECO:0000256" key="2">
    <source>
        <dbReference type="ARBA" id="ARBA00005349"/>
    </source>
</evidence>
<dbReference type="EMBL" id="JBCAWK010000007">
    <property type="protein sequence ID" value="KAK8853195.1"/>
    <property type="molecule type" value="Genomic_DNA"/>
</dbReference>
<dbReference type="GO" id="GO:0106364">
    <property type="term" value="F:4-hydroxy-3-all-trans-polyprenylbenzoate oxygenase activity"/>
    <property type="evidence" value="ECO:0007669"/>
    <property type="project" value="UniProtKB-EC"/>
</dbReference>
<comment type="caution">
    <text evidence="14">The sequence shown here is derived from an EMBL/GenBank/DDBJ whole genome shotgun (WGS) entry which is preliminary data.</text>
</comment>
<keyword evidence="10 11" id="KW-0472">Membrane</keyword>
<evidence type="ECO:0000256" key="3">
    <source>
        <dbReference type="ARBA" id="ARBA00022630"/>
    </source>
</evidence>
<dbReference type="SUPFAM" id="SSF51905">
    <property type="entry name" value="FAD/NAD(P)-binding domain"/>
    <property type="match status" value="1"/>
</dbReference>
<dbReference type="GO" id="GO:0031314">
    <property type="term" value="C:extrinsic component of mitochondrial inner membrane"/>
    <property type="evidence" value="ECO:0007669"/>
    <property type="project" value="UniProtKB-UniRule"/>
</dbReference>
<evidence type="ECO:0000256" key="5">
    <source>
        <dbReference type="ARBA" id="ARBA00022792"/>
    </source>
</evidence>
<comment type="pathway">
    <text evidence="11">Cofactor biosynthesis; ubiquinone biosynthesis.</text>
</comment>
<keyword evidence="3 11" id="KW-0285">Flavoprotein</keyword>
<evidence type="ECO:0000313" key="14">
    <source>
        <dbReference type="EMBL" id="KAK8853195.1"/>
    </source>
</evidence>
<organism evidence="14 15">
    <name type="scientific">Kwoniella newhampshirensis</name>
    <dbReference type="NCBI Taxonomy" id="1651941"/>
    <lineage>
        <taxon>Eukaryota</taxon>
        <taxon>Fungi</taxon>
        <taxon>Dikarya</taxon>
        <taxon>Basidiomycota</taxon>
        <taxon>Agaricomycotina</taxon>
        <taxon>Tremellomycetes</taxon>
        <taxon>Tremellales</taxon>
        <taxon>Cryptococcaceae</taxon>
        <taxon>Kwoniella</taxon>
    </lineage>
</organism>
<evidence type="ECO:0000256" key="12">
    <source>
        <dbReference type="SAM" id="MobiDB-lite"/>
    </source>
</evidence>
<dbReference type="AlphaFoldDB" id="A0AAW0YW03"/>
<keyword evidence="5 11" id="KW-0999">Mitochondrion inner membrane</keyword>
<keyword evidence="4 11" id="KW-0831">Ubiquinone biosynthesis</keyword>
<dbReference type="EC" id="1.14.15.45" evidence="11"/>
<feature type="domain" description="FAD-binding" evidence="13">
    <location>
        <begin position="415"/>
        <end position="495"/>
    </location>
</feature>
<dbReference type="InterPro" id="IPR036188">
    <property type="entry name" value="FAD/NAD-bd_sf"/>
</dbReference>
<dbReference type="PANTHER" id="PTHR43876:SF7">
    <property type="entry name" value="UBIQUINONE BIOSYNTHESIS MONOOXYGENASE COQ6, MITOCHONDRIAL"/>
    <property type="match status" value="1"/>
</dbReference>
<keyword evidence="15" id="KW-1185">Reference proteome</keyword>
<dbReference type="GO" id="GO:0120538">
    <property type="term" value="F:2-methoxy-6-polyprenolphenol 4-hydroxylase activity"/>
    <property type="evidence" value="ECO:0007669"/>
    <property type="project" value="UniProtKB-EC"/>
</dbReference>
<evidence type="ECO:0000256" key="9">
    <source>
        <dbReference type="ARBA" id="ARBA00023128"/>
    </source>
</evidence>
<dbReference type="GO" id="GO:0071949">
    <property type="term" value="F:FAD binding"/>
    <property type="evidence" value="ECO:0007669"/>
    <property type="project" value="InterPro"/>
</dbReference>
<gene>
    <name evidence="11" type="primary">COQ6</name>
    <name evidence="14" type="ORF">IAR55_003897</name>
</gene>
<reference evidence="14 15" key="1">
    <citation type="journal article" date="2024" name="bioRxiv">
        <title>Comparative genomics of Cryptococcus and Kwoniella reveals pathogenesis evolution and contrasting karyotype dynamics via intercentromeric recombination or chromosome fusion.</title>
        <authorList>
            <person name="Coelho M.A."/>
            <person name="David-Palma M."/>
            <person name="Shea T."/>
            <person name="Bowers K."/>
            <person name="McGinley-Smith S."/>
            <person name="Mohammad A.W."/>
            <person name="Gnirke A."/>
            <person name="Yurkov A.M."/>
            <person name="Nowrousian M."/>
            <person name="Sun S."/>
            <person name="Cuomo C.A."/>
            <person name="Heitman J."/>
        </authorList>
    </citation>
    <scope>NUCLEOTIDE SEQUENCE [LARGE SCALE GENOMIC DNA]</scope>
    <source>
        <strain evidence="14 15">CBS 13917</strain>
    </source>
</reference>
<dbReference type="GO" id="GO:0016712">
    <property type="term" value="F:oxidoreductase activity, acting on paired donors, with incorporation or reduction of molecular oxygen, reduced flavin or flavoprotein as one donor, and incorporation of one atom of oxygen"/>
    <property type="evidence" value="ECO:0007669"/>
    <property type="project" value="UniProtKB-UniRule"/>
</dbReference>
<comment type="subunit">
    <text evidence="11">Component of a multi-subunit COQ enzyme complex, composed of at least COQ3, COQ4, COQ5, COQ6, COQ7 and COQ9.</text>
</comment>
<evidence type="ECO:0000256" key="10">
    <source>
        <dbReference type="ARBA" id="ARBA00023136"/>
    </source>
</evidence>
<dbReference type="Proteomes" id="UP001388673">
    <property type="component" value="Unassembled WGS sequence"/>
</dbReference>
<protein>
    <recommendedName>
        <fullName evidence="11">Ubiquinone biosynthesis monooxygenase COQ6, mitochondrial</fullName>
        <ecNumber evidence="11">1.14.15.45</ecNumber>
    </recommendedName>
    <alternativeName>
        <fullName evidence="11">2-methoxy-6-polyprenolphenol 4-hydroxylase</fullName>
        <ecNumber evidence="11">1.14.15.46</ecNumber>
    </alternativeName>
</protein>
<dbReference type="PANTHER" id="PTHR43876">
    <property type="entry name" value="UBIQUINONE BIOSYNTHESIS MONOOXYGENASE COQ6, MITOCHONDRIAL"/>
    <property type="match status" value="1"/>
</dbReference>
<dbReference type="InterPro" id="IPR018168">
    <property type="entry name" value="Ubi_Hdrlase_CS"/>
</dbReference>
<keyword evidence="9 11" id="KW-0496">Mitochondrion</keyword>
<dbReference type="PROSITE" id="PS01304">
    <property type="entry name" value="UBIH"/>
    <property type="match status" value="1"/>
</dbReference>
<dbReference type="Gene3D" id="3.50.50.60">
    <property type="entry name" value="FAD/NAD(P)-binding domain"/>
    <property type="match status" value="2"/>
</dbReference>
<evidence type="ECO:0000256" key="6">
    <source>
        <dbReference type="ARBA" id="ARBA00022827"/>
    </source>
</evidence>
<dbReference type="InterPro" id="IPR051205">
    <property type="entry name" value="UbiH/COQ6_monooxygenase"/>
</dbReference>
<proteinExistence type="inferred from homology"/>
<evidence type="ECO:0000259" key="13">
    <source>
        <dbReference type="Pfam" id="PF01494"/>
    </source>
</evidence>
<keyword evidence="7 11" id="KW-0560">Oxidoreductase</keyword>
<evidence type="ECO:0000313" key="15">
    <source>
        <dbReference type="Proteomes" id="UP001388673"/>
    </source>
</evidence>
<dbReference type="InterPro" id="IPR000689">
    <property type="entry name" value="UbQ_mOase_COQ6"/>
</dbReference>
<dbReference type="InterPro" id="IPR002938">
    <property type="entry name" value="FAD-bd"/>
</dbReference>
<feature type="region of interest" description="Disordered" evidence="12">
    <location>
        <begin position="546"/>
        <end position="572"/>
    </location>
</feature>
<feature type="domain" description="FAD-binding" evidence="13">
    <location>
        <begin position="95"/>
        <end position="300"/>
    </location>
</feature>
<comment type="subcellular location">
    <subcellularLocation>
        <location evidence="11">Mitochondrion inner membrane</location>
        <topology evidence="11">Peripheral membrane protein</topology>
        <orientation evidence="11">Matrix side</orientation>
    </subcellularLocation>
</comment>
<keyword evidence="6 11" id="KW-0274">FAD</keyword>
<dbReference type="NCBIfam" id="TIGR01988">
    <property type="entry name" value="Ubi-OHases"/>
    <property type="match status" value="1"/>
</dbReference>
<dbReference type="HAMAP" id="MF_03193">
    <property type="entry name" value="COQ6_monooxygenase"/>
    <property type="match status" value="1"/>
</dbReference>
<feature type="compositionally biased region" description="Basic and acidic residues" evidence="12">
    <location>
        <begin position="552"/>
        <end position="561"/>
    </location>
</feature>
<evidence type="ECO:0000256" key="1">
    <source>
        <dbReference type="ARBA" id="ARBA00001974"/>
    </source>
</evidence>
<dbReference type="Pfam" id="PF01494">
    <property type="entry name" value="FAD_binding_3"/>
    <property type="match status" value="2"/>
</dbReference>
<comment type="similarity">
    <text evidence="2 11">Belongs to the UbiH/COQ6 family.</text>
</comment>
<dbReference type="FunFam" id="3.50.50.60:FF:000363">
    <property type="entry name" value="Ubiquinone biosynthesis monooxygenase COQ6, mitochondrial"/>
    <property type="match status" value="1"/>
</dbReference>
<keyword evidence="14" id="KW-0830">Ubiquinone</keyword>
<evidence type="ECO:0000256" key="7">
    <source>
        <dbReference type="ARBA" id="ARBA00023002"/>
    </source>
</evidence>
<comment type="function">
    <text evidence="11">FAD-dependent monooxygenase required for two non-consecutive steps during ubiquinone biosynthesis. Required for the C5-ring hydroxylation during ubiquinone biosynthesis by catalyzing the hydroxylation of 4-hydroxy-3-(all-trans-polyprenyl)benzoic acid to 3,4-dihydroxy-5-(all-trans-polyprenyl)benzoic acid. Also acts downstream of coq4, for the C1-hydroxylation during ubiquinone biosynthesis by catalyzing the hydroxylation of 2-methoxy-6-(all-trans-polyprenyl)phenol to 2-methoxy-6-(all-trans-polyprenyl)benzene-1,4-diol. The electrons required for the hydroxylation reaction are funneled indirectly to coq6 from NADPH via a ferredoxin/ferredoxin reductase system.</text>
</comment>
<accession>A0AAW0YW03</accession>
<sequence length="618" mass="66244">MRATPSSSLISQAGRRLSAARPFCRVSGPARSISVGPSRPRPIDGISTPCLARPSHAVHLDARKSAWPVRGHASSSSAPAEEEQPIPVISAENTYDIVIIGGANAGLAFACALLSQPTISKTARILLLEGASLDRTRSWSGEGEWENRVSSLTAENVAWLDSIGVWKHIERDRSCPVHEMIIWANPSESSTPTIHFPPLGRPMAQMTENLNLQRALLRRIEEVGKSVVDIKENSRVGEMRLGEGGRWVGLKIGDEWLRGSLVVGADGPNSPVRHFSKIESYGHAYQTHAVVCTLNHFASSIYPNTTAFQRFLPTGPLAFLPLYSDASTMVWSTLPDHAAALKRLSPEALVAMVNAAFTLPESTLMSLTDKMVESDELGQPLTAEKISSLIATLPSPLVSSDQPILPASITSIPQKSIASFPLRLTHADEYLGPRTALVGDAAHTIHPLAGQGLNMGLADVRSLSKVLERARSLGGDLGSQTSLADYPRERYPLNHLMLSTTDKLHYIFRSRAGLVNRIRGTGLDVINELGPIKKILMGGAGAGTLGNGHGGTRTEKEREFGRSNPQDDLGPIGGWPMSAAKGVEGWFALKGVMGMVGSVLKEGAKMGVGKAARLIAKK</sequence>
<keyword evidence="8 11" id="KW-0503">Monooxygenase</keyword>
<evidence type="ECO:0000256" key="4">
    <source>
        <dbReference type="ARBA" id="ARBA00022688"/>
    </source>
</evidence>
<name>A0AAW0YW03_9TREE</name>
<comment type="catalytic activity">
    <reaction evidence="11">
        <text>a 4-hydroxy-3-(all-trans-polyprenyl)benzoate + 2 reduced [2Fe-2S]-[ferredoxin] + O2 + 2 H(+) = a 3,4-dihydroxy-5-(all-trans-polyprenyl)benzoate + 2 oxidized [2Fe-2S]-[ferredoxin] + H2O</text>
        <dbReference type="Rhea" id="RHEA:81195"/>
        <dbReference type="Rhea" id="RHEA-COMP:9514"/>
        <dbReference type="Rhea" id="RHEA-COMP:10000"/>
        <dbReference type="Rhea" id="RHEA-COMP:10001"/>
        <dbReference type="Rhea" id="RHEA-COMP:10930"/>
        <dbReference type="ChEBI" id="CHEBI:15377"/>
        <dbReference type="ChEBI" id="CHEBI:15378"/>
        <dbReference type="ChEBI" id="CHEBI:15379"/>
        <dbReference type="ChEBI" id="CHEBI:33737"/>
        <dbReference type="ChEBI" id="CHEBI:33738"/>
        <dbReference type="ChEBI" id="CHEBI:64694"/>
        <dbReference type="ChEBI" id="CHEBI:78396"/>
        <dbReference type="EC" id="1.14.15.45"/>
    </reaction>
</comment>
<comment type="catalytic activity">
    <reaction evidence="11">
        <text>a 2-methoxy-6-(all-trans-polyprenyl)phenol + 2 reduced [2Fe-2S]-[ferredoxin] + O2 + 2 H(+) = a 2-methoxy-6-(all-trans-polyprenyl)benzene-1,4-diol + 2 oxidized [2Fe-2S]-[ferredoxin] + H2O</text>
        <dbReference type="Rhea" id="RHEA:81183"/>
        <dbReference type="Rhea" id="RHEA-COMP:9551"/>
        <dbReference type="Rhea" id="RHEA-COMP:10000"/>
        <dbReference type="Rhea" id="RHEA-COMP:10001"/>
        <dbReference type="Rhea" id="RHEA-COMP:10858"/>
        <dbReference type="ChEBI" id="CHEBI:15377"/>
        <dbReference type="ChEBI" id="CHEBI:15378"/>
        <dbReference type="ChEBI" id="CHEBI:15379"/>
        <dbReference type="ChEBI" id="CHEBI:33737"/>
        <dbReference type="ChEBI" id="CHEBI:33738"/>
        <dbReference type="ChEBI" id="CHEBI:62731"/>
        <dbReference type="ChEBI" id="CHEBI:84166"/>
        <dbReference type="EC" id="1.14.15.46"/>
    </reaction>
</comment>
<evidence type="ECO:0000256" key="8">
    <source>
        <dbReference type="ARBA" id="ARBA00023033"/>
    </source>
</evidence>
<comment type="cofactor">
    <cofactor evidence="1 11">
        <name>FAD</name>
        <dbReference type="ChEBI" id="CHEBI:57692"/>
    </cofactor>
</comment>
<dbReference type="EC" id="1.14.15.46" evidence="11"/>
<dbReference type="PRINTS" id="PR00420">
    <property type="entry name" value="RNGMNOXGNASE"/>
</dbReference>
<evidence type="ECO:0000256" key="11">
    <source>
        <dbReference type="HAMAP-Rule" id="MF_03193"/>
    </source>
</evidence>
<dbReference type="InterPro" id="IPR010971">
    <property type="entry name" value="UbiH/COQ6"/>
</dbReference>